<evidence type="ECO:0000256" key="4">
    <source>
        <dbReference type="ARBA" id="ARBA00022603"/>
    </source>
</evidence>
<evidence type="ECO:0000256" key="16">
    <source>
        <dbReference type="PIRSR" id="PIRSR036426-1"/>
    </source>
</evidence>
<dbReference type="FunFam" id="3.30.160.110:FF:000001">
    <property type="entry name" value="Siroheme synthase"/>
    <property type="match status" value="1"/>
</dbReference>
<keyword evidence="8 15" id="KW-0520">NAD</keyword>
<comment type="caution">
    <text evidence="21">The sequence shown here is derived from an EMBL/GenBank/DDBJ whole genome shotgun (WGS) entry which is preliminary data.</text>
</comment>
<comment type="similarity">
    <text evidence="15">In the N-terminal section; belongs to the precorrin-2 dehydrogenase / sirohydrochlorin ferrochelatase family.</text>
</comment>
<dbReference type="NCBIfam" id="TIGR01470">
    <property type="entry name" value="cysG_Nterm"/>
    <property type="match status" value="1"/>
</dbReference>
<feature type="active site" description="Proton donor" evidence="15 16">
    <location>
        <position position="315"/>
    </location>
</feature>
<comment type="similarity">
    <text evidence="15">In the C-terminal section; belongs to the precorrin methyltransferase family.</text>
</comment>
<feature type="binding site" evidence="15">
    <location>
        <position position="457"/>
    </location>
    <ligand>
        <name>S-adenosyl-L-methionine</name>
        <dbReference type="ChEBI" id="CHEBI:59789"/>
    </ligand>
</feature>
<evidence type="ECO:0000313" key="22">
    <source>
        <dbReference type="Proteomes" id="UP000004105"/>
    </source>
</evidence>
<comment type="pathway">
    <text evidence="14 15">Cofactor biosynthesis; adenosylcobalamin biosynthesis; precorrin-2 from uroporphyrinogen III: step 1/1.</text>
</comment>
<dbReference type="NCBIfam" id="NF004790">
    <property type="entry name" value="PRK06136.1"/>
    <property type="match status" value="1"/>
</dbReference>
<dbReference type="EMBL" id="AFAY01000030">
    <property type="protein sequence ID" value="EGF10805.1"/>
    <property type="molecule type" value="Genomic_DNA"/>
</dbReference>
<dbReference type="GO" id="GO:0043115">
    <property type="term" value="F:precorrin-2 dehydrogenase activity"/>
    <property type="evidence" value="ECO:0007669"/>
    <property type="project" value="UniProtKB-UniRule"/>
</dbReference>
<dbReference type="PIRSF" id="PIRSF036426">
    <property type="entry name" value="Sirohaem_synth"/>
    <property type="match status" value="1"/>
</dbReference>
<dbReference type="InterPro" id="IPR003043">
    <property type="entry name" value="Uropor_MeTrfase_CS"/>
</dbReference>
<gene>
    <name evidence="15 21" type="primary">cysG</name>
    <name evidence="21" type="ORF">HMPREF9123_1476</name>
</gene>
<dbReference type="SUPFAM" id="SSF51735">
    <property type="entry name" value="NAD(P)-binding Rossmann-fold domains"/>
    <property type="match status" value="1"/>
</dbReference>
<dbReference type="FunFam" id="3.30.950.10:FF:000001">
    <property type="entry name" value="Siroheme synthase"/>
    <property type="match status" value="1"/>
</dbReference>
<organism evidence="21 22">
    <name type="scientific">Neisseria bacilliformis ATCC BAA-1200</name>
    <dbReference type="NCBI Taxonomy" id="888742"/>
    <lineage>
        <taxon>Bacteria</taxon>
        <taxon>Pseudomonadati</taxon>
        <taxon>Pseudomonadota</taxon>
        <taxon>Betaproteobacteria</taxon>
        <taxon>Neisseriales</taxon>
        <taxon>Neisseriaceae</taxon>
        <taxon>Neisseria</taxon>
    </lineage>
</organism>
<dbReference type="Pfam" id="PF13241">
    <property type="entry name" value="NAD_binding_7"/>
    <property type="match status" value="1"/>
</dbReference>
<dbReference type="Pfam" id="PF14824">
    <property type="entry name" value="Sirohm_synth_M"/>
    <property type="match status" value="1"/>
</dbReference>
<dbReference type="PROSITE" id="PS00839">
    <property type="entry name" value="SUMT_1"/>
    <property type="match status" value="1"/>
</dbReference>
<dbReference type="NCBIfam" id="TIGR01469">
    <property type="entry name" value="cobA_cysG_Cterm"/>
    <property type="match status" value="1"/>
</dbReference>
<dbReference type="UniPathway" id="UPA00148">
    <property type="reaction ID" value="UER00211"/>
</dbReference>
<dbReference type="InterPro" id="IPR037115">
    <property type="entry name" value="Sirohaem_synt_dimer_dom_sf"/>
</dbReference>
<comment type="catalytic activity">
    <reaction evidence="15">
        <text>uroporphyrinogen III + 2 S-adenosyl-L-methionine = precorrin-2 + 2 S-adenosyl-L-homocysteine + H(+)</text>
        <dbReference type="Rhea" id="RHEA:32459"/>
        <dbReference type="ChEBI" id="CHEBI:15378"/>
        <dbReference type="ChEBI" id="CHEBI:57308"/>
        <dbReference type="ChEBI" id="CHEBI:57856"/>
        <dbReference type="ChEBI" id="CHEBI:58827"/>
        <dbReference type="ChEBI" id="CHEBI:59789"/>
        <dbReference type="EC" id="2.1.1.107"/>
    </reaction>
</comment>
<comment type="pathway">
    <text evidence="15">Porphyrin-containing compound metabolism; siroheme biosynthesis; siroheme from sirohydrochlorin: step 1/1.</text>
</comment>
<evidence type="ECO:0000256" key="1">
    <source>
        <dbReference type="ARBA" id="ARBA00005010"/>
    </source>
</evidence>
<dbReference type="Gene3D" id="3.30.950.10">
    <property type="entry name" value="Methyltransferase, Cobalt-precorrin-4 Transmethylase, Domain 2"/>
    <property type="match status" value="1"/>
</dbReference>
<evidence type="ECO:0000256" key="10">
    <source>
        <dbReference type="ARBA" id="ARBA00023244"/>
    </source>
</evidence>
<comment type="catalytic activity">
    <reaction evidence="13 15">
        <text>precorrin-2 + NAD(+) = sirohydrochlorin + NADH + 2 H(+)</text>
        <dbReference type="Rhea" id="RHEA:15613"/>
        <dbReference type="ChEBI" id="CHEBI:15378"/>
        <dbReference type="ChEBI" id="CHEBI:57540"/>
        <dbReference type="ChEBI" id="CHEBI:57945"/>
        <dbReference type="ChEBI" id="CHEBI:58351"/>
        <dbReference type="ChEBI" id="CHEBI:58827"/>
        <dbReference type="EC" id="1.3.1.76"/>
    </reaction>
</comment>
<evidence type="ECO:0000259" key="18">
    <source>
        <dbReference type="Pfam" id="PF00590"/>
    </source>
</evidence>
<dbReference type="PROSITE" id="PS00840">
    <property type="entry name" value="SUMT_2"/>
    <property type="match status" value="1"/>
</dbReference>
<evidence type="ECO:0000259" key="20">
    <source>
        <dbReference type="Pfam" id="PF14824"/>
    </source>
</evidence>
<feature type="domain" description="Tetrapyrrole methylase" evidence="18">
    <location>
        <begin position="263"/>
        <end position="472"/>
    </location>
</feature>
<keyword evidence="15" id="KW-0597">Phosphoprotein</keyword>
<keyword evidence="10 15" id="KW-0627">Porphyrin biosynthesis</keyword>
<dbReference type="AlphaFoldDB" id="F2BCQ1"/>
<dbReference type="GO" id="GO:0019354">
    <property type="term" value="P:siroheme biosynthetic process"/>
    <property type="evidence" value="ECO:0007669"/>
    <property type="project" value="UniProtKB-UniRule"/>
</dbReference>
<keyword evidence="3 15" id="KW-0169">Cobalamin biosynthesis</keyword>
<evidence type="ECO:0000256" key="13">
    <source>
        <dbReference type="ARBA" id="ARBA00047561"/>
    </source>
</evidence>
<dbReference type="Gene3D" id="1.10.8.210">
    <property type="entry name" value="Sirohaem synthase, dimerisation domain"/>
    <property type="match status" value="1"/>
</dbReference>
<keyword evidence="7 15" id="KW-0560">Oxidoreductase</keyword>
<sequence>MVFQTASNLPAPLFMRFSSKIRRNGSLFPAAPPFYNRAIVYRIHAMNHFPLFADLRGRPVLLVGGGAVATRKAENLLKAGARVRVAAGELGGAMAAFYEAGRLEWAAREFDDALLDGVFFVVAATDDAALNRRVFAAAEARQKLANTVDNAALCSFVFPSMIDRGDIQIAVSSGGKAPVLARLVREKLEAALPQGLGVMAKLAGRWRGRVKGRLNSITQRRRFWEKLFADAQFQSLCENGRSDEAETLLARTLDAGITRRGSVALVGAGPGDAGLLTLKGLQKIQAADVVLYDALVSDDVLELVRRDAEKIFVGKRAGGKRVEQEDTNTLLLRLAQEGRRVVRLKGGDPFVFGRGGEELETLAAAGIPFEVVPGITAALGATAYAGIPLTHRDYAQSAMFVTGHVKPDGKALNWQTLAQGRQTLVVYMGAIRAAELTAELLKHGRSGDTPAAVISLGTQQSQQVRVGTLQTLPALAEAAESPALIVIGETVALRRKLDWFGKNAERKPLIFRQERFYAAPATVDDTRAAAVGV</sequence>
<evidence type="ECO:0000256" key="5">
    <source>
        <dbReference type="ARBA" id="ARBA00022679"/>
    </source>
</evidence>
<dbReference type="EC" id="4.99.1.4" evidence="15"/>
<dbReference type="InterPro" id="IPR014776">
    <property type="entry name" value="4pyrrole_Mease_sub2"/>
</dbReference>
<dbReference type="HAMAP" id="MF_01646">
    <property type="entry name" value="Siroheme_synth"/>
    <property type="match status" value="1"/>
</dbReference>
<feature type="domain" description="Siroheme synthase central" evidence="20">
    <location>
        <begin position="164"/>
        <end position="190"/>
    </location>
</feature>
<feature type="region of interest" description="Precorrin-2 dehydrogenase / sirohydrochlorin ferrochelatase" evidence="15">
    <location>
        <begin position="1"/>
        <end position="249"/>
    </location>
</feature>
<feature type="active site" description="Proton acceptor" evidence="15 16">
    <location>
        <position position="293"/>
    </location>
</feature>
<dbReference type="InterPro" id="IPR000878">
    <property type="entry name" value="4pyrrol_Mease"/>
</dbReference>
<reference evidence="21 22" key="1">
    <citation type="submission" date="2011-02" db="EMBL/GenBank/DDBJ databases">
        <authorList>
            <person name="Muzny D."/>
            <person name="Qin X."/>
            <person name="Deng J."/>
            <person name="Jiang H."/>
            <person name="Liu Y."/>
            <person name="Qu J."/>
            <person name="Song X.-Z."/>
            <person name="Zhang L."/>
            <person name="Thornton R."/>
            <person name="Coyle M."/>
            <person name="Francisco L."/>
            <person name="Jackson L."/>
            <person name="Javaid M."/>
            <person name="Korchina V."/>
            <person name="Kovar C."/>
            <person name="Mata R."/>
            <person name="Mathew T."/>
            <person name="Ngo R."/>
            <person name="Nguyen L."/>
            <person name="Nguyen N."/>
            <person name="Okwuonu G."/>
            <person name="Ongeri F."/>
            <person name="Pham C."/>
            <person name="Simmons D."/>
            <person name="Wilczek-Boney K."/>
            <person name="Hale W."/>
            <person name="Jakkamsetti A."/>
            <person name="Pham P."/>
            <person name="Ruth R."/>
            <person name="San Lucas F."/>
            <person name="Warren J."/>
            <person name="Zhang J."/>
            <person name="Zhao Z."/>
            <person name="Zhou C."/>
            <person name="Zhu D."/>
            <person name="Lee S."/>
            <person name="Bess C."/>
            <person name="Blankenburg K."/>
            <person name="Forbes L."/>
            <person name="Fu Q."/>
            <person name="Gubbala S."/>
            <person name="Hirani K."/>
            <person name="Jayaseelan J.C."/>
            <person name="Lara F."/>
            <person name="Munidasa M."/>
            <person name="Palculict T."/>
            <person name="Patil S."/>
            <person name="Pu L.-L."/>
            <person name="Saada N."/>
            <person name="Tang L."/>
            <person name="Weissenberger G."/>
            <person name="Zhu Y."/>
            <person name="Hemphill L."/>
            <person name="Shang Y."/>
            <person name="Youmans B."/>
            <person name="Ayvaz T."/>
            <person name="Ross M."/>
            <person name="Santibanez J."/>
            <person name="Aqrawi P."/>
            <person name="Gross S."/>
            <person name="Joshi V."/>
            <person name="Fowler G."/>
            <person name="Nazareth L."/>
            <person name="Reid J."/>
            <person name="Worley K."/>
            <person name="Petrosino J."/>
            <person name="Highlander S."/>
            <person name="Gibbs R."/>
        </authorList>
    </citation>
    <scope>NUCLEOTIDE SEQUENCE [LARGE SCALE GENOMIC DNA]</scope>
    <source>
        <strain evidence="21 22">ATCC BAA-1200</strain>
    </source>
</reference>
<evidence type="ECO:0000256" key="14">
    <source>
        <dbReference type="ARBA" id="ARBA00060548"/>
    </source>
</evidence>
<dbReference type="Gene3D" id="3.40.1010.10">
    <property type="entry name" value="Cobalt-precorrin-4 Transmethylase, Domain 1"/>
    <property type="match status" value="1"/>
</dbReference>
<feature type="binding site" evidence="15">
    <location>
        <position position="270"/>
    </location>
    <ligand>
        <name>S-adenosyl-L-methionine</name>
        <dbReference type="ChEBI" id="CHEBI:59789"/>
    </ligand>
</feature>
<evidence type="ECO:0000313" key="21">
    <source>
        <dbReference type="EMBL" id="EGF10805.1"/>
    </source>
</evidence>
<feature type="binding site" evidence="15">
    <location>
        <begin position="67"/>
        <end position="68"/>
    </location>
    <ligand>
        <name>NAD(+)</name>
        <dbReference type="ChEBI" id="CHEBI:57540"/>
    </ligand>
</feature>
<feature type="binding site" evidence="15">
    <location>
        <begin position="88"/>
        <end position="89"/>
    </location>
    <ligand>
        <name>NAD(+)</name>
        <dbReference type="ChEBI" id="CHEBI:57540"/>
    </ligand>
</feature>
<dbReference type="NCBIfam" id="NF007922">
    <property type="entry name" value="PRK10637.1"/>
    <property type="match status" value="1"/>
</dbReference>
<dbReference type="Gene3D" id="3.30.160.110">
    <property type="entry name" value="Siroheme synthase, domain 2"/>
    <property type="match status" value="1"/>
</dbReference>
<evidence type="ECO:0000256" key="3">
    <source>
        <dbReference type="ARBA" id="ARBA00022573"/>
    </source>
</evidence>
<dbReference type="InterPro" id="IPR006367">
    <property type="entry name" value="Sirohaem_synthase_N"/>
</dbReference>
<accession>F2BCQ1</accession>
<feature type="region of interest" description="Uroporphyrinogen-III C-methyltransferase" evidence="15">
    <location>
        <begin position="261"/>
        <end position="533"/>
    </location>
</feature>
<dbReference type="PANTHER" id="PTHR45790">
    <property type="entry name" value="SIROHEME SYNTHASE-RELATED"/>
    <property type="match status" value="1"/>
</dbReference>
<dbReference type="PANTHER" id="PTHR45790:SF1">
    <property type="entry name" value="SIROHEME SYNTHASE"/>
    <property type="match status" value="1"/>
</dbReference>
<evidence type="ECO:0000256" key="2">
    <source>
        <dbReference type="ARBA" id="ARBA00005879"/>
    </source>
</evidence>
<proteinExistence type="inferred from homology"/>
<evidence type="ECO:0000256" key="12">
    <source>
        <dbReference type="ARBA" id="ARBA00025705"/>
    </source>
</evidence>
<dbReference type="SUPFAM" id="SSF75615">
    <property type="entry name" value="Siroheme synthase middle domains-like"/>
    <property type="match status" value="1"/>
</dbReference>
<feature type="modified residue" description="Phosphoserine" evidence="15">
    <location>
        <position position="173"/>
    </location>
</feature>
<comment type="pathway">
    <text evidence="12 15">Porphyrin-containing compound metabolism; siroheme biosynthesis; precorrin-2 from uroporphyrinogen III: step 1/1.</text>
</comment>
<dbReference type="InterPro" id="IPR019478">
    <property type="entry name" value="Sirohaem_synthase_dimer_dom"/>
</dbReference>
<dbReference type="HOGENOM" id="CLU_011276_2_0_4"/>
<dbReference type="GO" id="GO:0051287">
    <property type="term" value="F:NAD binding"/>
    <property type="evidence" value="ECO:0007669"/>
    <property type="project" value="InterPro"/>
</dbReference>
<dbReference type="CDD" id="cd11642">
    <property type="entry name" value="SUMT"/>
    <property type="match status" value="1"/>
</dbReference>
<evidence type="ECO:0000259" key="19">
    <source>
        <dbReference type="Pfam" id="PF10414"/>
    </source>
</evidence>
<keyword evidence="4 15" id="KW-0489">Methyltransferase</keyword>
<evidence type="ECO:0000256" key="15">
    <source>
        <dbReference type="HAMAP-Rule" id="MF_01646"/>
    </source>
</evidence>
<name>F2BCQ1_9NEIS</name>
<dbReference type="STRING" id="267212.GCA_001063965_01667"/>
<dbReference type="InterPro" id="IPR036291">
    <property type="entry name" value="NAD(P)-bd_dom_sf"/>
</dbReference>
<dbReference type="GO" id="GO:0004851">
    <property type="term" value="F:uroporphyrin-III C-methyltransferase activity"/>
    <property type="evidence" value="ECO:0007669"/>
    <property type="project" value="UniProtKB-UniRule"/>
</dbReference>
<dbReference type="InterPro" id="IPR035996">
    <property type="entry name" value="4pyrrol_Methylase_sf"/>
</dbReference>
<comment type="similarity">
    <text evidence="2 17">Belongs to the precorrin methyltransferase family.</text>
</comment>
<feature type="binding site" evidence="15">
    <location>
        <begin position="346"/>
        <end position="348"/>
    </location>
    <ligand>
        <name>S-adenosyl-L-methionine</name>
        <dbReference type="ChEBI" id="CHEBI:59789"/>
    </ligand>
</feature>
<keyword evidence="9 15" id="KW-0456">Lyase</keyword>
<evidence type="ECO:0000256" key="6">
    <source>
        <dbReference type="ARBA" id="ARBA00022691"/>
    </source>
</evidence>
<evidence type="ECO:0000256" key="17">
    <source>
        <dbReference type="RuleBase" id="RU003960"/>
    </source>
</evidence>
<comment type="pathway">
    <text evidence="1 15">Porphyrin-containing compound metabolism; siroheme biosynthesis; sirohydrochlorin from precorrin-2: step 1/1.</text>
</comment>
<keyword evidence="11 15" id="KW-0511">Multifunctional enzyme</keyword>
<feature type="binding site" evidence="15">
    <location>
        <begin position="376"/>
        <end position="377"/>
    </location>
    <ligand>
        <name>S-adenosyl-L-methionine</name>
        <dbReference type="ChEBI" id="CHEBI:59789"/>
    </ligand>
</feature>
<comment type="catalytic activity">
    <reaction evidence="15">
        <text>siroheme + 2 H(+) = sirohydrochlorin + Fe(2+)</text>
        <dbReference type="Rhea" id="RHEA:24360"/>
        <dbReference type="ChEBI" id="CHEBI:15378"/>
        <dbReference type="ChEBI" id="CHEBI:29033"/>
        <dbReference type="ChEBI" id="CHEBI:58351"/>
        <dbReference type="ChEBI" id="CHEBI:60052"/>
        <dbReference type="EC" id="4.99.1.4"/>
    </reaction>
</comment>
<keyword evidence="5 15" id="KW-0808">Transferase</keyword>
<dbReference type="Pfam" id="PF10414">
    <property type="entry name" value="CysG_dimeriser"/>
    <property type="match status" value="1"/>
</dbReference>
<evidence type="ECO:0000256" key="9">
    <source>
        <dbReference type="ARBA" id="ARBA00023239"/>
    </source>
</evidence>
<feature type="binding site" evidence="15">
    <location>
        <position position="428"/>
    </location>
    <ligand>
        <name>S-adenosyl-L-methionine</name>
        <dbReference type="ChEBI" id="CHEBI:59789"/>
    </ligand>
</feature>
<dbReference type="GO" id="GO:0032259">
    <property type="term" value="P:methylation"/>
    <property type="evidence" value="ECO:0007669"/>
    <property type="project" value="UniProtKB-KW"/>
</dbReference>
<dbReference type="InterPro" id="IPR006366">
    <property type="entry name" value="CobA/CysG_C"/>
</dbReference>
<dbReference type="InterPro" id="IPR014777">
    <property type="entry name" value="4pyrrole_Mease_sub1"/>
</dbReference>
<dbReference type="Pfam" id="PF00590">
    <property type="entry name" value="TP_methylase"/>
    <property type="match status" value="1"/>
</dbReference>
<comment type="function">
    <text evidence="15">Multifunctional enzyme that catalyzes the SAM-dependent methylations of uroporphyrinogen III at position C-2 and C-7 to form precorrin-2 via precorrin-1. Then it catalyzes the NAD-dependent ring dehydrogenation of precorrin-2 to yield sirohydrochlorin. Finally, it catalyzes the ferrochelation of sirohydrochlorin to yield siroheme.</text>
</comment>
<evidence type="ECO:0000256" key="7">
    <source>
        <dbReference type="ARBA" id="ARBA00023002"/>
    </source>
</evidence>
<dbReference type="GO" id="GO:0009236">
    <property type="term" value="P:cobalamin biosynthetic process"/>
    <property type="evidence" value="ECO:0007669"/>
    <property type="project" value="UniProtKB-UniRule"/>
</dbReference>
<dbReference type="InterPro" id="IPR012409">
    <property type="entry name" value="Sirohaem_synth"/>
</dbReference>
<dbReference type="Proteomes" id="UP000004105">
    <property type="component" value="Unassembled WGS sequence"/>
</dbReference>
<dbReference type="SUPFAM" id="SSF53790">
    <property type="entry name" value="Tetrapyrrole methylase"/>
    <property type="match status" value="1"/>
</dbReference>
<protein>
    <recommendedName>
        <fullName evidence="15">Siroheme synthase</fullName>
    </recommendedName>
    <domain>
        <recommendedName>
            <fullName evidence="15">Uroporphyrinogen-III C-methyltransferase</fullName>
            <shortName evidence="15">Urogen III methylase</shortName>
            <ecNumber evidence="15">2.1.1.107</ecNumber>
        </recommendedName>
        <alternativeName>
            <fullName evidence="15">SUMT</fullName>
        </alternativeName>
        <alternativeName>
            <fullName evidence="15">Uroporphyrinogen III methylase</fullName>
            <shortName evidence="15">UROM</shortName>
        </alternativeName>
    </domain>
    <domain>
        <recommendedName>
            <fullName evidence="15">Precorrin-2 dehydrogenase</fullName>
            <ecNumber evidence="15">1.3.1.76</ecNumber>
        </recommendedName>
    </domain>
    <domain>
        <recommendedName>
            <fullName evidence="15">Sirohydrochlorin ferrochelatase</fullName>
            <ecNumber evidence="15">4.99.1.4</ecNumber>
        </recommendedName>
    </domain>
</protein>
<dbReference type="UniPathway" id="UPA00262">
    <property type="reaction ID" value="UER00211"/>
</dbReference>
<evidence type="ECO:0000256" key="8">
    <source>
        <dbReference type="ARBA" id="ARBA00023027"/>
    </source>
</evidence>
<dbReference type="InterPro" id="IPR050161">
    <property type="entry name" value="Siro_Cobalamin_biosynth"/>
</dbReference>
<keyword evidence="6 15" id="KW-0949">S-adenosyl-L-methionine</keyword>
<comment type="pathway">
    <text evidence="15">Cofactor biosynthesis; adenosylcobalamin biosynthesis; sirohydrochlorin from precorrin-2: step 1/1.</text>
</comment>
<dbReference type="Gene3D" id="3.40.50.720">
    <property type="entry name" value="NAD(P)-binding Rossmann-like Domain"/>
    <property type="match status" value="1"/>
</dbReference>
<evidence type="ECO:0000256" key="11">
    <source>
        <dbReference type="ARBA" id="ARBA00023268"/>
    </source>
</evidence>
<keyword evidence="22" id="KW-1185">Reference proteome</keyword>
<feature type="binding site" evidence="15">
    <location>
        <position position="351"/>
    </location>
    <ligand>
        <name>S-adenosyl-L-methionine</name>
        <dbReference type="ChEBI" id="CHEBI:59789"/>
    </ligand>
</feature>
<dbReference type="EC" id="2.1.1.107" evidence="15"/>
<dbReference type="GO" id="GO:0051266">
    <property type="term" value="F:sirohydrochlorin ferrochelatase activity"/>
    <property type="evidence" value="ECO:0007669"/>
    <property type="project" value="UniProtKB-EC"/>
</dbReference>
<dbReference type="FunFam" id="3.40.1010.10:FF:000001">
    <property type="entry name" value="Siroheme synthase"/>
    <property type="match status" value="1"/>
</dbReference>
<dbReference type="InterPro" id="IPR028281">
    <property type="entry name" value="Sirohaem_synthase_central"/>
</dbReference>
<feature type="domain" description="Sirohaem synthase dimerisation" evidence="19">
    <location>
        <begin position="196"/>
        <end position="253"/>
    </location>
</feature>
<dbReference type="EC" id="1.3.1.76" evidence="15"/>